<protein>
    <submittedName>
        <fullName evidence="2">Phytoene/squalene synthase family protein</fullName>
    </submittedName>
</protein>
<dbReference type="GeneID" id="73047478"/>
<dbReference type="SFLD" id="SFLDG01018">
    <property type="entry name" value="Squalene/Phytoene_Synthase_Lik"/>
    <property type="match status" value="1"/>
</dbReference>
<dbReference type="SFLD" id="SFLDG01212">
    <property type="entry name" value="Phytoene_synthase_like"/>
    <property type="match status" value="1"/>
</dbReference>
<organism evidence="2 3">
    <name type="scientific">Halorussus aquaticus</name>
    <dbReference type="NCBI Taxonomy" id="2953748"/>
    <lineage>
        <taxon>Archaea</taxon>
        <taxon>Methanobacteriati</taxon>
        <taxon>Methanobacteriota</taxon>
        <taxon>Stenosarchaea group</taxon>
        <taxon>Halobacteria</taxon>
        <taxon>Halobacteriales</taxon>
        <taxon>Haladaptataceae</taxon>
        <taxon>Halorussus</taxon>
    </lineage>
</organism>
<dbReference type="SUPFAM" id="SSF48576">
    <property type="entry name" value="Terpenoid synthases"/>
    <property type="match status" value="1"/>
</dbReference>
<sequence length="351" mass="39860">MVTDEQLQTSRAIQRRTGRTFHVATKFLPERARHPTYVLYAFFRMADDVVDDPDPGPPAELRAELARMRAMATGERPTDDPVLSAFDETRERHGIADEEIDVFIDAMEADVEPEVYDTYDDLTDYLRGSSVAVAYMMLAVMGPEDEETARPHAEALAEAFQLTNFIRDVREDVTDYGRIYLPRATLEEYGVSTDDIADLRHSESVAAAVRSELRRTEERYREGVAGIAHLPEDCQFPVLLSAVLYAEYHRLVREREYDVLSGTPSLGLGDYFRLVARTWWYWRREDDPEAAFYRASAISPEAEADPDGGTESPASSAQTETAGYRDARSIRRPFERVVNRLRSCWPVGPSE</sequence>
<dbReference type="Proteomes" id="UP001595945">
    <property type="component" value="Unassembled WGS sequence"/>
</dbReference>
<feature type="compositionally biased region" description="Polar residues" evidence="1">
    <location>
        <begin position="312"/>
        <end position="321"/>
    </location>
</feature>
<comment type="caution">
    <text evidence="2">The sequence shown here is derived from an EMBL/GenBank/DDBJ whole genome shotgun (WGS) entry which is preliminary data.</text>
</comment>
<dbReference type="RefSeq" id="WP_254270701.1">
    <property type="nucleotide sequence ID" value="NZ_CP100402.1"/>
</dbReference>
<dbReference type="InterPro" id="IPR008949">
    <property type="entry name" value="Isoprenoid_synthase_dom_sf"/>
</dbReference>
<gene>
    <name evidence="2" type="ORF">ACFO9K_22205</name>
</gene>
<dbReference type="Pfam" id="PF00494">
    <property type="entry name" value="SQS_PSY"/>
    <property type="match status" value="1"/>
</dbReference>
<dbReference type="InterPro" id="IPR044843">
    <property type="entry name" value="Trans_IPPS_bact-type"/>
</dbReference>
<dbReference type="GO" id="GO:0016765">
    <property type="term" value="F:transferase activity, transferring alkyl or aryl (other than methyl) groups"/>
    <property type="evidence" value="ECO:0007669"/>
    <property type="project" value="UniProtKB-ARBA"/>
</dbReference>
<feature type="region of interest" description="Disordered" evidence="1">
    <location>
        <begin position="299"/>
        <end position="328"/>
    </location>
</feature>
<reference evidence="2 3" key="1">
    <citation type="journal article" date="2019" name="Int. J. Syst. Evol. Microbiol.">
        <title>The Global Catalogue of Microorganisms (GCM) 10K type strain sequencing project: providing services to taxonomists for standard genome sequencing and annotation.</title>
        <authorList>
            <consortium name="The Broad Institute Genomics Platform"/>
            <consortium name="The Broad Institute Genome Sequencing Center for Infectious Disease"/>
            <person name="Wu L."/>
            <person name="Ma J."/>
        </authorList>
    </citation>
    <scope>NUCLEOTIDE SEQUENCE [LARGE SCALE GENOMIC DNA]</scope>
    <source>
        <strain evidence="2 3">XZYJ18</strain>
    </source>
</reference>
<accession>A0ABD5Q8D1</accession>
<name>A0ABD5Q8D1_9EURY</name>
<dbReference type="SFLD" id="SFLDS00005">
    <property type="entry name" value="Isoprenoid_Synthase_Type_I"/>
    <property type="match status" value="1"/>
</dbReference>
<evidence type="ECO:0000313" key="2">
    <source>
        <dbReference type="EMBL" id="MFC4826968.1"/>
    </source>
</evidence>
<keyword evidence="3" id="KW-1185">Reference proteome</keyword>
<dbReference type="InterPro" id="IPR002060">
    <property type="entry name" value="Squ/phyt_synthse"/>
</dbReference>
<dbReference type="InterPro" id="IPR033904">
    <property type="entry name" value="Trans_IPPS_HH"/>
</dbReference>
<proteinExistence type="predicted"/>
<evidence type="ECO:0000256" key="1">
    <source>
        <dbReference type="SAM" id="MobiDB-lite"/>
    </source>
</evidence>
<dbReference type="Gene3D" id="1.10.600.10">
    <property type="entry name" value="Farnesyl Diphosphate Synthase"/>
    <property type="match status" value="1"/>
</dbReference>
<dbReference type="CDD" id="cd00683">
    <property type="entry name" value="Trans_IPPS_HH"/>
    <property type="match status" value="1"/>
</dbReference>
<dbReference type="EMBL" id="JBHSHT010000004">
    <property type="protein sequence ID" value="MFC4826968.1"/>
    <property type="molecule type" value="Genomic_DNA"/>
</dbReference>
<dbReference type="PANTHER" id="PTHR31480">
    <property type="entry name" value="BIFUNCTIONAL LYCOPENE CYCLASE/PHYTOENE SYNTHASE"/>
    <property type="match status" value="1"/>
</dbReference>
<evidence type="ECO:0000313" key="3">
    <source>
        <dbReference type="Proteomes" id="UP001595945"/>
    </source>
</evidence>
<dbReference type="AlphaFoldDB" id="A0ABD5Q8D1"/>